<keyword evidence="3" id="KW-1185">Reference proteome</keyword>
<feature type="compositionally biased region" description="Basic and acidic residues" evidence="1">
    <location>
        <begin position="39"/>
        <end position="50"/>
    </location>
</feature>
<feature type="region of interest" description="Disordered" evidence="1">
    <location>
        <begin position="1"/>
        <end position="54"/>
    </location>
</feature>
<sequence length="165" mass="18992">MSQTSNKKDKILAQQKEGGKQGRSLSSFYQQATSQPTSSRREEEQEKELQETISPKLQYFKNPEIFKGQFLQHGQSLDGIQRQRGTKNEKIPILKEVTLSPDIGNTLTEIKNGLLSLTHTVVQNKKEIDNLVFMVENNEPKVLIENTQKSIKGKQELYKYIRDIR</sequence>
<evidence type="ECO:0000313" key="3">
    <source>
        <dbReference type="Proteomes" id="UP000765509"/>
    </source>
</evidence>
<protein>
    <submittedName>
        <fullName evidence="2">Uncharacterized protein</fullName>
    </submittedName>
</protein>
<dbReference type="AlphaFoldDB" id="A0A9Q3FIC5"/>
<accession>A0A9Q3FIC5</accession>
<dbReference type="EMBL" id="AVOT02044068">
    <property type="protein sequence ID" value="MBW0539449.1"/>
    <property type="molecule type" value="Genomic_DNA"/>
</dbReference>
<name>A0A9Q3FIC5_9BASI</name>
<organism evidence="2 3">
    <name type="scientific">Austropuccinia psidii MF-1</name>
    <dbReference type="NCBI Taxonomy" id="1389203"/>
    <lineage>
        <taxon>Eukaryota</taxon>
        <taxon>Fungi</taxon>
        <taxon>Dikarya</taxon>
        <taxon>Basidiomycota</taxon>
        <taxon>Pucciniomycotina</taxon>
        <taxon>Pucciniomycetes</taxon>
        <taxon>Pucciniales</taxon>
        <taxon>Sphaerophragmiaceae</taxon>
        <taxon>Austropuccinia</taxon>
    </lineage>
</organism>
<evidence type="ECO:0000256" key="1">
    <source>
        <dbReference type="SAM" id="MobiDB-lite"/>
    </source>
</evidence>
<gene>
    <name evidence="2" type="ORF">O181_079164</name>
</gene>
<feature type="compositionally biased region" description="Polar residues" evidence="1">
    <location>
        <begin position="23"/>
        <end position="38"/>
    </location>
</feature>
<reference evidence="2" key="1">
    <citation type="submission" date="2021-03" db="EMBL/GenBank/DDBJ databases">
        <title>Draft genome sequence of rust myrtle Austropuccinia psidii MF-1, a brazilian biotype.</title>
        <authorList>
            <person name="Quecine M.C."/>
            <person name="Pachon D.M.R."/>
            <person name="Bonatelli M.L."/>
            <person name="Correr F.H."/>
            <person name="Franceschini L.M."/>
            <person name="Leite T.F."/>
            <person name="Margarido G.R.A."/>
            <person name="Almeida C.A."/>
            <person name="Ferrarezi J.A."/>
            <person name="Labate C.A."/>
        </authorList>
    </citation>
    <scope>NUCLEOTIDE SEQUENCE</scope>
    <source>
        <strain evidence="2">MF-1</strain>
    </source>
</reference>
<dbReference type="Proteomes" id="UP000765509">
    <property type="component" value="Unassembled WGS sequence"/>
</dbReference>
<evidence type="ECO:0000313" key="2">
    <source>
        <dbReference type="EMBL" id="MBW0539449.1"/>
    </source>
</evidence>
<comment type="caution">
    <text evidence="2">The sequence shown here is derived from an EMBL/GenBank/DDBJ whole genome shotgun (WGS) entry which is preliminary data.</text>
</comment>
<proteinExistence type="predicted"/>
<feature type="compositionally biased region" description="Basic and acidic residues" evidence="1">
    <location>
        <begin position="1"/>
        <end position="11"/>
    </location>
</feature>